<dbReference type="InterPro" id="IPR009091">
    <property type="entry name" value="RCC1/BLIP-II"/>
</dbReference>
<dbReference type="Gene3D" id="2.130.10.30">
    <property type="entry name" value="Regulator of chromosome condensation 1/beta-lactamase-inhibitor protein II"/>
    <property type="match status" value="2"/>
</dbReference>
<dbReference type="EMBL" id="AJVK01008589">
    <property type="status" value="NOT_ANNOTATED_CDS"/>
    <property type="molecule type" value="Genomic_DNA"/>
</dbReference>
<evidence type="ECO:0000313" key="4">
    <source>
        <dbReference type="Proteomes" id="UP000092462"/>
    </source>
</evidence>
<dbReference type="InterPro" id="IPR058923">
    <property type="entry name" value="RCC1-like_dom"/>
</dbReference>
<dbReference type="Proteomes" id="UP000092462">
    <property type="component" value="Unassembled WGS sequence"/>
</dbReference>
<dbReference type="PRINTS" id="PR00633">
    <property type="entry name" value="RCCNDNSATION"/>
</dbReference>
<dbReference type="VEuPathDB" id="VectorBase:PPAI010779"/>
<dbReference type="PANTHER" id="PTHR22870">
    <property type="entry name" value="REGULATOR OF CHROMOSOME CONDENSATION"/>
    <property type="match status" value="1"/>
</dbReference>
<dbReference type="SUPFAM" id="SSF50985">
    <property type="entry name" value="RCC1/BLIP-II"/>
    <property type="match status" value="1"/>
</dbReference>
<dbReference type="AlphaFoldDB" id="A0A1B0DQI8"/>
<dbReference type="InterPro" id="IPR000408">
    <property type="entry name" value="Reg_chr_condens"/>
</dbReference>
<sequence>LELKLSIYRNILSVNRSQKQGVRFISKRCNSSRESLNSRQMATYGWGSTANGELGLGGIEEDIILTPREIHWLEGAELDQAACGTSHTLLLTKQGKVYSCGSNDFGQLGHDHPSRKRPRMSCFKFISSLENYTITQVSSGATHSMALNEWGQVFTWGSDTHGQLGNELLGAIQATPRIVRSLSTKHVVQIVCGHFHCLALTNSGEIFAWGANNFGQLGLGPGTEKVSKPALVEALSGIPIAFICCGSNHSFAVSTSGAVFAWGKNNFGQLGLNDDSHHAYPQQIRGLRSLGVRHIACGDDFSVFLTADGRVFTCGLGTNGQLGHGVNNNEITPRMVLELAGSTITQVSCGRKHTLAFVPSRGRVYGFGLGHSGQLGMSKPRNVSIPQVVIGPWISPSGLMEDEG</sequence>
<proteinExistence type="predicted"/>
<organism evidence="3 4">
    <name type="scientific">Phlebotomus papatasi</name>
    <name type="common">Sandfly</name>
    <dbReference type="NCBI Taxonomy" id="29031"/>
    <lineage>
        <taxon>Eukaryota</taxon>
        <taxon>Metazoa</taxon>
        <taxon>Ecdysozoa</taxon>
        <taxon>Arthropoda</taxon>
        <taxon>Hexapoda</taxon>
        <taxon>Insecta</taxon>
        <taxon>Pterygota</taxon>
        <taxon>Neoptera</taxon>
        <taxon>Endopterygota</taxon>
        <taxon>Diptera</taxon>
        <taxon>Nematocera</taxon>
        <taxon>Psychodoidea</taxon>
        <taxon>Psychodidae</taxon>
        <taxon>Phlebotomus</taxon>
        <taxon>Phlebotomus</taxon>
    </lineage>
</organism>
<evidence type="ECO:0000313" key="3">
    <source>
        <dbReference type="EnsemblMetazoa" id="PPAI010779-PA"/>
    </source>
</evidence>
<protein>
    <recommendedName>
        <fullName evidence="2">RCC1-like domain-containing protein</fullName>
    </recommendedName>
</protein>
<name>A0A1B0DQI8_PHLPP</name>
<feature type="domain" description="RCC1-like" evidence="2">
    <location>
        <begin position="44"/>
        <end position="389"/>
    </location>
</feature>
<dbReference type="EnsemblMetazoa" id="PPAI010779-RA">
    <property type="protein sequence ID" value="PPAI010779-PA"/>
    <property type="gene ID" value="PPAI010779"/>
</dbReference>
<dbReference type="EMBL" id="AJVK01008588">
    <property type="status" value="NOT_ANNOTATED_CDS"/>
    <property type="molecule type" value="Genomic_DNA"/>
</dbReference>
<keyword evidence="1" id="KW-0677">Repeat</keyword>
<evidence type="ECO:0000259" key="2">
    <source>
        <dbReference type="Pfam" id="PF25390"/>
    </source>
</evidence>
<dbReference type="Pfam" id="PF25390">
    <property type="entry name" value="WD40_RLD"/>
    <property type="match status" value="1"/>
</dbReference>
<dbReference type="InterPro" id="IPR051210">
    <property type="entry name" value="Ub_ligase/GEF_domain"/>
</dbReference>
<dbReference type="PANTHER" id="PTHR22870:SF408">
    <property type="entry name" value="OS09G0560450 PROTEIN"/>
    <property type="match status" value="1"/>
</dbReference>
<accession>A0A1B0DQI8</accession>
<dbReference type="PROSITE" id="PS50012">
    <property type="entry name" value="RCC1_3"/>
    <property type="match status" value="7"/>
</dbReference>
<keyword evidence="4" id="KW-1185">Reference proteome</keyword>
<dbReference type="PROSITE" id="PS00626">
    <property type="entry name" value="RCC1_2"/>
    <property type="match status" value="2"/>
</dbReference>
<dbReference type="VEuPathDB" id="VectorBase:PPAPM1_009298"/>
<dbReference type="EMBL" id="AJVK01008590">
    <property type="status" value="NOT_ANNOTATED_CDS"/>
    <property type="molecule type" value="Genomic_DNA"/>
</dbReference>
<evidence type="ECO:0000256" key="1">
    <source>
        <dbReference type="ARBA" id="ARBA00022737"/>
    </source>
</evidence>
<reference evidence="3" key="1">
    <citation type="submission" date="2022-08" db="UniProtKB">
        <authorList>
            <consortium name="EnsemblMetazoa"/>
        </authorList>
    </citation>
    <scope>IDENTIFICATION</scope>
    <source>
        <strain evidence="3">Israel</strain>
    </source>
</reference>